<evidence type="ECO:0000313" key="2">
    <source>
        <dbReference type="Proteomes" id="UP000054289"/>
    </source>
</evidence>
<sequence length="132" mass="15844">MIKLFQINKRFIYWPPKNKLRTLRFPSGKKSFIFVGKRDEDGKEEPVLCSSIRKKSFILVGERDGDGKEEPVLCFVHNQNQKLTWMNEEEVLNFEKLMPRLDSYFSLYIQKAQKVNEQNMQLIEEMHKTYHE</sequence>
<dbReference type="InterPro" id="IPR056349">
    <property type="entry name" value="Microp_apicomplexa_10"/>
</dbReference>
<organism evidence="1 2">
    <name type="scientific">Plasmodium falciparum (isolate HB3)</name>
    <dbReference type="NCBI Taxonomy" id="137071"/>
    <lineage>
        <taxon>Eukaryota</taxon>
        <taxon>Sar</taxon>
        <taxon>Alveolata</taxon>
        <taxon>Apicomplexa</taxon>
        <taxon>Aconoidasida</taxon>
        <taxon>Haemosporida</taxon>
        <taxon>Plasmodiidae</taxon>
        <taxon>Plasmodium</taxon>
        <taxon>Plasmodium (Laverania)</taxon>
    </lineage>
</organism>
<dbReference type="Pfam" id="PF23519">
    <property type="entry name" value="Microp_apicomplexa_10"/>
    <property type="match status" value="2"/>
</dbReference>
<dbReference type="OMA" id="QNHKLTW"/>
<dbReference type="OrthoDB" id="359083at2759"/>
<name>A0A0L7KHI1_PLAFX</name>
<gene>
    <name evidence="1" type="ORF">PFHG_04319</name>
</gene>
<reference evidence="1 2" key="1">
    <citation type="submission" date="2006-03" db="EMBL/GenBank/DDBJ databases">
        <title>Annotation of Plasmodium falciparum HB3.</title>
        <authorList>
            <consortium name="The Broad Institute Genome Sequencing Platform"/>
            <person name="Volkman S.K."/>
            <person name="Neafsey D.E."/>
            <person name="Dash A.P."/>
            <person name="Chitnis C.E."/>
            <person name="Hartl D.L."/>
            <person name="Young S.K."/>
            <person name="Zeng Q."/>
            <person name="Koehrsen M."/>
            <person name="Alvarado L."/>
            <person name="Berlin A."/>
            <person name="Borenstein D."/>
            <person name="Chapman S.B."/>
            <person name="Chen Z."/>
            <person name="Engels R."/>
            <person name="Freedman E."/>
            <person name="Gellesch M."/>
            <person name="Goldberg J."/>
            <person name="Griggs A."/>
            <person name="Gujja S."/>
            <person name="Heilman E.R."/>
            <person name="Heiman D.I."/>
            <person name="Howarth C."/>
            <person name="Jen D."/>
            <person name="Larson L."/>
            <person name="Mehta T."/>
            <person name="Neiman D."/>
            <person name="Park D."/>
            <person name="Pearson M."/>
            <person name="Roberts A."/>
            <person name="Saif S."/>
            <person name="Shea T."/>
            <person name="Shenoy N."/>
            <person name="Sisk P."/>
            <person name="Stolte C."/>
            <person name="Sykes S."/>
            <person name="Walk T."/>
            <person name="White J."/>
            <person name="Yandava C."/>
            <person name="Haas B."/>
            <person name="Henn M.R."/>
            <person name="Nusbaum C."/>
            <person name="Birren B."/>
        </authorList>
    </citation>
    <scope>NUCLEOTIDE SEQUENCE [LARGE SCALE GENOMIC DNA]</scope>
    <source>
        <strain evidence="1">HB3</strain>
    </source>
</reference>
<proteinExistence type="predicted"/>
<evidence type="ECO:0000313" key="1">
    <source>
        <dbReference type="EMBL" id="KOB62556.1"/>
    </source>
</evidence>
<dbReference type="Proteomes" id="UP000054289">
    <property type="component" value="Unassembled WGS sequence"/>
</dbReference>
<dbReference type="AlphaFoldDB" id="A0A0L7KHI1"/>
<accession>A0A0L7KHI1</accession>
<protein>
    <submittedName>
        <fullName evidence="1">Uncharacterized protein</fullName>
    </submittedName>
</protein>
<reference evidence="2" key="2">
    <citation type="submission" date="2006-03" db="EMBL/GenBank/DDBJ databases">
        <title>The genome sequence of the Plasmodium falciparum HB3.</title>
        <authorList>
            <consortium name="The Broad Institute Genome Sequencing Platform"/>
            <person name="Birren B."/>
            <person name="Lander E."/>
            <person name="Galagan J."/>
            <person name="Nusbaum C."/>
            <person name="Devon K."/>
            <person name="Henn M."/>
            <person name="Jaffe D."/>
            <person name="Butler J."/>
            <person name="Alvarez P."/>
            <person name="Gnerre S."/>
            <person name="Grabherr M."/>
            <person name="Kleber M."/>
            <person name="Mauceli E."/>
            <person name="Brockman W."/>
            <person name="MacCallum I.A."/>
            <person name="Rounsley S."/>
            <person name="Young S."/>
            <person name="LaButti K."/>
            <person name="Pushparaj V."/>
            <person name="DeCaprio D."/>
            <person name="Crawford M."/>
            <person name="Koehrsen M."/>
            <person name="Engels R."/>
            <person name="Montgomery P."/>
            <person name="Pearson M."/>
            <person name="Howarth C."/>
            <person name="Larson L."/>
            <person name="Luoma S."/>
            <person name="White J."/>
            <person name="Kodira C."/>
            <person name="Zeng Q."/>
            <person name="Oleary S."/>
            <person name="Yandava C."/>
            <person name="Alvarado L."/>
            <person name="Wirth D."/>
            <person name="Volkman S."/>
            <person name="Hartl D."/>
        </authorList>
    </citation>
    <scope>NUCLEOTIDE SEQUENCE [LARGE SCALE GENOMIC DNA]</scope>
</reference>
<dbReference type="KEGG" id="pfh:PFHG_04319"/>
<dbReference type="EMBL" id="CH672077">
    <property type="protein sequence ID" value="KOB62556.1"/>
    <property type="molecule type" value="Genomic_DNA"/>
</dbReference>